<reference evidence="1" key="1">
    <citation type="journal article" date="2021" name="PeerJ">
        <title>Extensive microbial diversity within the chicken gut microbiome revealed by metagenomics and culture.</title>
        <authorList>
            <person name="Gilroy R."/>
            <person name="Ravi A."/>
            <person name="Getino M."/>
            <person name="Pursley I."/>
            <person name="Horton D.L."/>
            <person name="Alikhan N.F."/>
            <person name="Baker D."/>
            <person name="Gharbi K."/>
            <person name="Hall N."/>
            <person name="Watson M."/>
            <person name="Adriaenssens E.M."/>
            <person name="Foster-Nyarko E."/>
            <person name="Jarju S."/>
            <person name="Secka A."/>
            <person name="Antonio M."/>
            <person name="Oren A."/>
            <person name="Chaudhuri R.R."/>
            <person name="La Ragione R."/>
            <person name="Hildebrand F."/>
            <person name="Pallen M.J."/>
        </authorList>
    </citation>
    <scope>NUCLEOTIDE SEQUENCE</scope>
    <source>
        <strain evidence="1">CHK189-11263</strain>
    </source>
</reference>
<organism evidence="1 2">
    <name type="scientific">Candidatus Flavonifractor intestinipullorum</name>
    <dbReference type="NCBI Taxonomy" id="2838587"/>
    <lineage>
        <taxon>Bacteria</taxon>
        <taxon>Bacillati</taxon>
        <taxon>Bacillota</taxon>
        <taxon>Clostridia</taxon>
        <taxon>Eubacteriales</taxon>
        <taxon>Oscillospiraceae</taxon>
        <taxon>Flavonifractor</taxon>
    </lineage>
</organism>
<reference evidence="1" key="2">
    <citation type="submission" date="2021-04" db="EMBL/GenBank/DDBJ databases">
        <authorList>
            <person name="Gilroy R."/>
        </authorList>
    </citation>
    <scope>NUCLEOTIDE SEQUENCE</scope>
    <source>
        <strain evidence="1">CHK189-11263</strain>
    </source>
</reference>
<evidence type="ECO:0000313" key="1">
    <source>
        <dbReference type="EMBL" id="HJB57614.1"/>
    </source>
</evidence>
<dbReference type="EMBL" id="DWYC01000078">
    <property type="protein sequence ID" value="HJB57614.1"/>
    <property type="molecule type" value="Genomic_DNA"/>
</dbReference>
<sequence length="124" mass="14141">MKRLGIAAGLAACLGGLVWYRRNWRMPLKEYTRWALYMAVLDDAICRRELDGLQIGGECIRFPPKADSLQYRYHLFLQGNRKKSREMLRSETMQLEQRLRQARLEAGLSGGELDADPLDGAAAL</sequence>
<dbReference type="Proteomes" id="UP000824208">
    <property type="component" value="Unassembled WGS sequence"/>
</dbReference>
<proteinExistence type="predicted"/>
<dbReference type="AlphaFoldDB" id="A0A9D2S693"/>
<evidence type="ECO:0000313" key="2">
    <source>
        <dbReference type="Proteomes" id="UP000824208"/>
    </source>
</evidence>
<protein>
    <submittedName>
        <fullName evidence="1">Uncharacterized protein</fullName>
    </submittedName>
</protein>
<name>A0A9D2S693_9FIRM</name>
<accession>A0A9D2S693</accession>
<gene>
    <name evidence="1" type="ORF">H9714_08700</name>
</gene>
<comment type="caution">
    <text evidence="1">The sequence shown here is derived from an EMBL/GenBank/DDBJ whole genome shotgun (WGS) entry which is preliminary data.</text>
</comment>